<proteinExistence type="predicted"/>
<sequence>MGSAVRLAALVVLLLFGSAHGYKCLGDDYSIVLYLVKPYLITSTSFAEYADPEIGGGPMMVNLHDYCGKVVKDNFGITQAEHLERVAKIYSGSSHKVYFQRLVRTVDVENNSVEAVPRVLSDGAHENLDFSETDFSPLKKKILAFSASIQCSTLYTLKMNVMLCTGSKSIVNPLEIVREKCDDIRFKHGKTDVPLSNSGDDAKKKPKIKQVNPTVYCYSFNACYFAYGTDVMFSDVQFVPHKN</sequence>
<dbReference type="Proteomes" id="UP001175271">
    <property type="component" value="Unassembled WGS sequence"/>
</dbReference>
<evidence type="ECO:0000313" key="3">
    <source>
        <dbReference type="Proteomes" id="UP001175271"/>
    </source>
</evidence>
<comment type="caution">
    <text evidence="2">The sequence shown here is derived from an EMBL/GenBank/DDBJ whole genome shotgun (WGS) entry which is preliminary data.</text>
</comment>
<name>A0AA39LWI5_9BILA</name>
<accession>A0AA39LWI5</accession>
<evidence type="ECO:0000313" key="2">
    <source>
        <dbReference type="EMBL" id="KAK0411889.1"/>
    </source>
</evidence>
<protein>
    <submittedName>
        <fullName evidence="2">Uncharacterized protein</fullName>
    </submittedName>
</protein>
<feature type="chain" id="PRO_5041202255" evidence="1">
    <location>
        <begin position="22"/>
        <end position="243"/>
    </location>
</feature>
<organism evidence="2 3">
    <name type="scientific">Steinernema hermaphroditum</name>
    <dbReference type="NCBI Taxonomy" id="289476"/>
    <lineage>
        <taxon>Eukaryota</taxon>
        <taxon>Metazoa</taxon>
        <taxon>Ecdysozoa</taxon>
        <taxon>Nematoda</taxon>
        <taxon>Chromadorea</taxon>
        <taxon>Rhabditida</taxon>
        <taxon>Tylenchina</taxon>
        <taxon>Panagrolaimomorpha</taxon>
        <taxon>Strongyloidoidea</taxon>
        <taxon>Steinernematidae</taxon>
        <taxon>Steinernema</taxon>
    </lineage>
</organism>
<keyword evidence="3" id="KW-1185">Reference proteome</keyword>
<keyword evidence="1" id="KW-0732">Signal</keyword>
<evidence type="ECO:0000256" key="1">
    <source>
        <dbReference type="SAM" id="SignalP"/>
    </source>
</evidence>
<gene>
    <name evidence="2" type="ORF">QR680_005902</name>
</gene>
<dbReference type="AlphaFoldDB" id="A0AA39LWI5"/>
<reference evidence="2" key="1">
    <citation type="submission" date="2023-06" db="EMBL/GenBank/DDBJ databases">
        <title>Genomic analysis of the entomopathogenic nematode Steinernema hermaphroditum.</title>
        <authorList>
            <person name="Schwarz E.M."/>
            <person name="Heppert J.K."/>
            <person name="Baniya A."/>
            <person name="Schwartz H.T."/>
            <person name="Tan C.-H."/>
            <person name="Antoshechkin I."/>
            <person name="Sternberg P.W."/>
            <person name="Goodrich-Blair H."/>
            <person name="Dillman A.R."/>
        </authorList>
    </citation>
    <scope>NUCLEOTIDE SEQUENCE</scope>
    <source>
        <strain evidence="2">PS9179</strain>
        <tissue evidence="2">Whole animal</tissue>
    </source>
</reference>
<dbReference type="EMBL" id="JAUCMV010000003">
    <property type="protein sequence ID" value="KAK0411889.1"/>
    <property type="molecule type" value="Genomic_DNA"/>
</dbReference>
<feature type="signal peptide" evidence="1">
    <location>
        <begin position="1"/>
        <end position="21"/>
    </location>
</feature>